<dbReference type="GO" id="GO:0004930">
    <property type="term" value="F:G protein-coupled receptor activity"/>
    <property type="evidence" value="ECO:0007669"/>
    <property type="project" value="InterPro"/>
</dbReference>
<dbReference type="PANTHER" id="PTHR10404">
    <property type="entry name" value="N-ACETYLATED-ALPHA-LINKED ACIDIC DIPEPTIDASE"/>
    <property type="match status" value="1"/>
</dbReference>
<evidence type="ECO:0000259" key="8">
    <source>
        <dbReference type="Pfam" id="PF04389"/>
    </source>
</evidence>
<feature type="domain" description="PA" evidence="7">
    <location>
        <begin position="133"/>
        <end position="222"/>
    </location>
</feature>
<protein>
    <submittedName>
        <fullName evidence="10">Uncharacterized protein</fullName>
    </submittedName>
</protein>
<dbReference type="SUPFAM" id="SSF53187">
    <property type="entry name" value="Zn-dependent exopeptidases"/>
    <property type="match status" value="1"/>
</dbReference>
<evidence type="ECO:0000259" key="7">
    <source>
        <dbReference type="Pfam" id="PF02225"/>
    </source>
</evidence>
<comment type="subcellular location">
    <subcellularLocation>
        <location evidence="1">Membrane</location>
    </subcellularLocation>
</comment>
<evidence type="ECO:0000256" key="2">
    <source>
        <dbReference type="ARBA" id="ARBA00005634"/>
    </source>
</evidence>
<dbReference type="AlphaFoldDB" id="A0A914IDY4"/>
<dbReference type="FunFam" id="3.40.630.10:FF:000101">
    <property type="entry name" value="N-acetylated alpha-linked acidic dipeptidase like 1"/>
    <property type="match status" value="1"/>
</dbReference>
<dbReference type="Gene3D" id="3.40.630.10">
    <property type="entry name" value="Zn peptidases"/>
    <property type="match status" value="1"/>
</dbReference>
<sequence>MKQSVTTTKHQFGVNEIRASIFASIDPKQIMKNLEKITARPHQAGTEANRDVANMIADIWKENGLEGKHVHFIPYEVLLSYPNFQSPNHVSVLDADGKTLFRTSGVSADLVGDDNSVPTGIQWLAYSANGTVDGKLVNCHYGSVDDFVRLEEEFGINLKGKIAIMRYGRVYRGDMVRRAAERGALGAIIYSDPAEVAKDGTEPSHVFPATDWLPPSGVQRGSLLEANGDPLSPLLPSRKDFHKEKTIAQAQNERLVPSIPAVPIGYGDAVHLLSRLGGAPVPEEWRGALNISYRIGPEFRKGQGQMVKLEVKSTLEIRTIQNVIGYIWGSEYPDEWVMLGNHFDAWVFGAVDPNSGTSILAEVARAFMTTIRATGWKPKRTLVFCAWDAEEYGLTGSVEFTEEFANVLSERAVVYLNLDLISSNQTLYVSAVPTLHKAVVDSAKLVPDPIDAKRTMFDTWKAHFPPKESRDMPQMDIPGSESDHWNFMNFLGIPVADFTYRSVDRVGYPLYHSRYELPLVNEHLFDPNHFAVHRAMGQFWAELARSFADSALLPFSPEIFAHKLMHEYLEDLQQSIFNLYNEFPAETEPAKRQLNSLVASVLEFIEQANKAKTVPHDGAKTAEWLNRRLRKLDRCFVNAAMGMAREHPGSQHVLYSLAMEDMYQATVMGSDAGLVPVEVAINGIIALICFVGIAMNASLVHVTVKTKSLHSQCNVLIALFAFSASFLLIGFSVKFFIFLFGINYVSLRSCLSIQLVPIIGSAFTVMLQICIGLDRLCGVTFPFWPVMCRLGNPARHPENNYYFNTINLCMYCGEFLCYVLIWVVIWCQKTQISENGKRLMISLSVIMAIGLFCYVGNVLFIVFVAPSLGANANEYVASPICCAVFVLAYTSSAPVLYMCSTEYRRAFRNTFWHQEHHQTTPVVDLRNQNNTNNRVLISSTH</sequence>
<organism evidence="9 10">
    <name type="scientific">Globodera rostochiensis</name>
    <name type="common">Golden nematode worm</name>
    <name type="synonym">Heterodera rostochiensis</name>
    <dbReference type="NCBI Taxonomy" id="31243"/>
    <lineage>
        <taxon>Eukaryota</taxon>
        <taxon>Metazoa</taxon>
        <taxon>Ecdysozoa</taxon>
        <taxon>Nematoda</taxon>
        <taxon>Chromadorea</taxon>
        <taxon>Rhabditida</taxon>
        <taxon>Tylenchina</taxon>
        <taxon>Tylenchomorpha</taxon>
        <taxon>Tylenchoidea</taxon>
        <taxon>Heteroderidae</taxon>
        <taxon>Heteroderinae</taxon>
        <taxon>Globodera</taxon>
    </lineage>
</organism>
<dbReference type="InterPro" id="IPR000276">
    <property type="entry name" value="GPCR_Rhodpsn"/>
</dbReference>
<dbReference type="GO" id="GO:0016020">
    <property type="term" value="C:membrane"/>
    <property type="evidence" value="ECO:0007669"/>
    <property type="project" value="UniProtKB-SubCell"/>
</dbReference>
<dbReference type="Gene3D" id="3.50.30.30">
    <property type="match status" value="1"/>
</dbReference>
<dbReference type="SMART" id="SM01381">
    <property type="entry name" value="7TM_GPCR_Srsx"/>
    <property type="match status" value="1"/>
</dbReference>
<dbReference type="InterPro" id="IPR007484">
    <property type="entry name" value="Peptidase_M28"/>
</dbReference>
<dbReference type="PANTHER" id="PTHR10404:SF77">
    <property type="entry name" value="GLUTAMATE CARBOXYPEPTIDASE 2 HOMOLOG"/>
    <property type="match status" value="1"/>
</dbReference>
<dbReference type="Gene3D" id="1.20.1070.10">
    <property type="entry name" value="Rhodopsin 7-helix transmembrane proteins"/>
    <property type="match status" value="1"/>
</dbReference>
<dbReference type="Pfam" id="PF10320">
    <property type="entry name" value="7TM_GPCR_Srsx"/>
    <property type="match status" value="2"/>
</dbReference>
<dbReference type="InterPro" id="IPR019424">
    <property type="entry name" value="7TM_GPCR_Srsx"/>
</dbReference>
<evidence type="ECO:0000256" key="6">
    <source>
        <dbReference type="SAM" id="Phobius"/>
    </source>
</evidence>
<dbReference type="Pfam" id="PF02225">
    <property type="entry name" value="PA"/>
    <property type="match status" value="1"/>
</dbReference>
<dbReference type="CDD" id="cd02121">
    <property type="entry name" value="PA_GCPII_like"/>
    <property type="match status" value="1"/>
</dbReference>
<evidence type="ECO:0000313" key="10">
    <source>
        <dbReference type="WBParaSite" id="Gr19_v10_g9004.t1"/>
    </source>
</evidence>
<keyword evidence="3 6" id="KW-0812">Transmembrane</keyword>
<dbReference type="Proteomes" id="UP000887572">
    <property type="component" value="Unplaced"/>
</dbReference>
<feature type="transmembrane region" description="Helical" evidence="6">
    <location>
        <begin position="801"/>
        <end position="827"/>
    </location>
</feature>
<evidence type="ECO:0000256" key="1">
    <source>
        <dbReference type="ARBA" id="ARBA00004370"/>
    </source>
</evidence>
<dbReference type="SUPFAM" id="SSF52025">
    <property type="entry name" value="PA domain"/>
    <property type="match status" value="1"/>
</dbReference>
<dbReference type="CDD" id="cd08022">
    <property type="entry name" value="M28_PSMA_like"/>
    <property type="match status" value="1"/>
</dbReference>
<feature type="transmembrane region" description="Helical" evidence="6">
    <location>
        <begin position="716"/>
        <end position="742"/>
    </location>
</feature>
<dbReference type="GO" id="GO:0004180">
    <property type="term" value="F:carboxypeptidase activity"/>
    <property type="evidence" value="ECO:0007669"/>
    <property type="project" value="TreeGrafter"/>
</dbReference>
<dbReference type="SUPFAM" id="SSF81321">
    <property type="entry name" value="Family A G protein-coupled receptor-like"/>
    <property type="match status" value="1"/>
</dbReference>
<dbReference type="InterPro" id="IPR003137">
    <property type="entry name" value="PA_domain"/>
</dbReference>
<proteinExistence type="inferred from homology"/>
<reference evidence="10" key="1">
    <citation type="submission" date="2022-11" db="UniProtKB">
        <authorList>
            <consortium name="WormBaseParasite"/>
        </authorList>
    </citation>
    <scope>IDENTIFICATION</scope>
</reference>
<evidence type="ECO:0000256" key="5">
    <source>
        <dbReference type="ARBA" id="ARBA00023136"/>
    </source>
</evidence>
<dbReference type="FunFam" id="3.50.30.30:FF:000033">
    <property type="entry name" value="Glutamate carboxypeptidase 2 homolog"/>
    <property type="match status" value="1"/>
</dbReference>
<comment type="similarity">
    <text evidence="2">Belongs to the peptidase M28 family. M28B subfamily.</text>
</comment>
<feature type="transmembrane region" description="Helical" evidence="6">
    <location>
        <begin position="876"/>
        <end position="899"/>
    </location>
</feature>
<keyword evidence="4 6" id="KW-1133">Transmembrane helix</keyword>
<evidence type="ECO:0000256" key="4">
    <source>
        <dbReference type="ARBA" id="ARBA00022989"/>
    </source>
</evidence>
<dbReference type="InterPro" id="IPR039373">
    <property type="entry name" value="Peptidase_M28B"/>
</dbReference>
<name>A0A914IDY4_GLORO</name>
<dbReference type="InterPro" id="IPR036757">
    <property type="entry name" value="TFR-like_dimer_dom_sf"/>
</dbReference>
<keyword evidence="5 6" id="KW-0472">Membrane</keyword>
<keyword evidence="9" id="KW-1185">Reference proteome</keyword>
<feature type="domain" description="Peptidase M28" evidence="8">
    <location>
        <begin position="322"/>
        <end position="514"/>
    </location>
</feature>
<dbReference type="WBParaSite" id="Gr19_v10_g9004.t1">
    <property type="protein sequence ID" value="Gr19_v10_g9004.t1"/>
    <property type="gene ID" value="Gr19_v10_g9004"/>
</dbReference>
<feature type="transmembrane region" description="Helical" evidence="6">
    <location>
        <begin position="839"/>
        <end position="864"/>
    </location>
</feature>
<dbReference type="InterPro" id="IPR046450">
    <property type="entry name" value="PA_dom_sf"/>
</dbReference>
<dbReference type="CDD" id="cd00637">
    <property type="entry name" value="7tm_classA_rhodopsin-like"/>
    <property type="match status" value="1"/>
</dbReference>
<dbReference type="Gene3D" id="1.20.930.40">
    <property type="entry name" value="Transferrin receptor-like, dimerisation domain"/>
    <property type="match status" value="1"/>
</dbReference>
<dbReference type="Pfam" id="PF04389">
    <property type="entry name" value="Peptidase_M28"/>
    <property type="match status" value="1"/>
</dbReference>
<evidence type="ECO:0000256" key="3">
    <source>
        <dbReference type="ARBA" id="ARBA00022692"/>
    </source>
</evidence>
<evidence type="ECO:0000313" key="9">
    <source>
        <dbReference type="Proteomes" id="UP000887572"/>
    </source>
</evidence>
<accession>A0A914IDY4</accession>